<dbReference type="Proteomes" id="UP000198337">
    <property type="component" value="Unassembled WGS sequence"/>
</dbReference>
<comment type="caution">
    <text evidence="2">The sequence shown here is derived from an EMBL/GenBank/DDBJ whole genome shotgun (WGS) entry which is preliminary data.</text>
</comment>
<dbReference type="Gene3D" id="1.20.58.520">
    <property type="entry name" value="Amidohydrolase"/>
    <property type="match status" value="1"/>
</dbReference>
<dbReference type="PANTHER" id="PTHR43135">
    <property type="entry name" value="ALPHA-D-RIBOSE 1-METHYLPHOSPHONATE 5-TRIPHOSPHATE DIPHOSPHATASE"/>
    <property type="match status" value="1"/>
</dbReference>
<feature type="domain" description="Amidohydrolase-related" evidence="1">
    <location>
        <begin position="367"/>
        <end position="457"/>
    </location>
</feature>
<evidence type="ECO:0000313" key="3">
    <source>
        <dbReference type="Proteomes" id="UP000198337"/>
    </source>
</evidence>
<dbReference type="InterPro" id="IPR011059">
    <property type="entry name" value="Metal-dep_hydrolase_composite"/>
</dbReference>
<feature type="domain" description="Amidohydrolase-related" evidence="1">
    <location>
        <begin position="95"/>
        <end position="239"/>
    </location>
</feature>
<evidence type="ECO:0000259" key="1">
    <source>
        <dbReference type="Pfam" id="PF01979"/>
    </source>
</evidence>
<dbReference type="InterPro" id="IPR032466">
    <property type="entry name" value="Metal_Hydrolase"/>
</dbReference>
<dbReference type="Gene3D" id="2.30.40.10">
    <property type="entry name" value="Urease, subunit C, domain 1"/>
    <property type="match status" value="1"/>
</dbReference>
<gene>
    <name evidence="2" type="ORF">SAMN04488009_3519</name>
</gene>
<dbReference type="Pfam" id="PF01979">
    <property type="entry name" value="Amidohydro_1"/>
    <property type="match status" value="2"/>
</dbReference>
<accession>A0ABY1SL48</accession>
<dbReference type="InterPro" id="IPR006680">
    <property type="entry name" value="Amidohydro-rel"/>
</dbReference>
<dbReference type="InterPro" id="IPR051781">
    <property type="entry name" value="Metallo-dep_Hydrolase"/>
</dbReference>
<dbReference type="Gene3D" id="3.40.50.10910">
    <property type="entry name" value="Amidohydrolase"/>
    <property type="match status" value="1"/>
</dbReference>
<dbReference type="EMBL" id="FZNV01000008">
    <property type="protein sequence ID" value="SNR73981.1"/>
    <property type="molecule type" value="Genomic_DNA"/>
</dbReference>
<dbReference type="Gene3D" id="3.30.110.90">
    <property type="entry name" value="Amidohydrolase"/>
    <property type="match status" value="1"/>
</dbReference>
<evidence type="ECO:0000313" key="2">
    <source>
        <dbReference type="EMBL" id="SNR73981.1"/>
    </source>
</evidence>
<reference evidence="2 3" key="1">
    <citation type="submission" date="2017-06" db="EMBL/GenBank/DDBJ databases">
        <authorList>
            <person name="Varghese N."/>
            <person name="Submissions S."/>
        </authorList>
    </citation>
    <scope>NUCLEOTIDE SEQUENCE [LARGE SCALE GENOMIC DNA]</scope>
    <source>
        <strain evidence="2 3">DSM 19840</strain>
    </source>
</reference>
<keyword evidence="3" id="KW-1185">Reference proteome</keyword>
<protein>
    <submittedName>
        <fullName evidence="2">Amidohydrolase family protein</fullName>
    </submittedName>
</protein>
<dbReference type="SUPFAM" id="SSF51338">
    <property type="entry name" value="Composite domain of metallo-dependent hydrolases"/>
    <property type="match status" value="1"/>
</dbReference>
<dbReference type="PANTHER" id="PTHR43135:SF3">
    <property type="entry name" value="ALPHA-D-RIBOSE 1-METHYLPHOSPHONATE 5-TRIPHOSPHATE DIPHOSPHATASE"/>
    <property type="match status" value="1"/>
</dbReference>
<proteinExistence type="predicted"/>
<sequence length="464" mass="51830">MYNRWHTYKKPRAMKKIKIVLVIAFCLTFVCQINSQEISKNSIALTNVSIIDVESSQELENMTIIIEKDKILSINPSGSIDLKGITNKIDLKGNYVIPGLIDSHVHLFRPKNRKEILTKLLYSGITTVRDMGGDARVYQSLNKEIGQNKLIGPDIYYSANVFGPTFLKDPRTKFSNMGFEPGSAPWMRLVEENSNLEKIVLEAKEAGVTGLKVYSNVNAELLAKISNVAHKNDLKMWSHSSIFPSRPSDAVNAKVDVLSHSVGMIFEMESEMPFSFNEAIRISVPLQDFKNTDASSIEFIELFKKMKSNNTIFEPTLSAWSLKLRSEKPKANKSIEKVNPTKQLSNAANKMDVASMDNWARTITLSAYENGVTIAAGTDFNSDIKWVQDEIILLTECGLSSIDAIKAATLNNAKVIGIENLYGSISEGKYANLVVLTENPLNNIENIRTVLSIYKNGIEYKVNE</sequence>
<name>A0ABY1SL48_9FLAO</name>
<organism evidence="2 3">
    <name type="scientific">Maribacter sedimenticola</name>
    <dbReference type="NCBI Taxonomy" id="228956"/>
    <lineage>
        <taxon>Bacteria</taxon>
        <taxon>Pseudomonadati</taxon>
        <taxon>Bacteroidota</taxon>
        <taxon>Flavobacteriia</taxon>
        <taxon>Flavobacteriales</taxon>
        <taxon>Flavobacteriaceae</taxon>
        <taxon>Maribacter</taxon>
    </lineage>
</organism>
<dbReference type="SUPFAM" id="SSF51556">
    <property type="entry name" value="Metallo-dependent hydrolases"/>
    <property type="match status" value="1"/>
</dbReference>